<gene>
    <name evidence="1" type="ORF">JCM21142_104336</name>
</gene>
<dbReference type="Proteomes" id="UP000019402">
    <property type="component" value="Unassembled WGS sequence"/>
</dbReference>
<accession>W7YLU7</accession>
<sequence length="139" mass="15446">MSLVRKNGKAYDGGDVQVTMFGSLSYEVTEISYATEQEHQLNHSLGSNKGTSYSMGKINHNGSITIRLASISAVEKAAGGSLIDIKPFEINVTYTNENNDIINDTLLCKFQDQGREVQTEMDLKRQFTLFVLDINYNNA</sequence>
<dbReference type="EMBL" id="BAMD01000099">
    <property type="protein sequence ID" value="GAF05596.1"/>
    <property type="molecule type" value="Genomic_DNA"/>
</dbReference>
<name>W7YLU7_9BACT</name>
<dbReference type="AlphaFoldDB" id="W7YLU7"/>
<keyword evidence="2" id="KW-1185">Reference proteome</keyword>
<comment type="caution">
    <text evidence="1">The sequence shown here is derived from an EMBL/GenBank/DDBJ whole genome shotgun (WGS) entry which is preliminary data.</text>
</comment>
<evidence type="ECO:0000313" key="1">
    <source>
        <dbReference type="EMBL" id="GAF05596.1"/>
    </source>
</evidence>
<evidence type="ECO:0000313" key="2">
    <source>
        <dbReference type="Proteomes" id="UP000019402"/>
    </source>
</evidence>
<proteinExistence type="predicted"/>
<reference evidence="1 2" key="1">
    <citation type="journal article" date="2014" name="Genome Announc.">
        <title>Draft Genome Sequence of Cytophaga fermentans JCM 21142T, a Facultative Anaerobe Isolated from Marine Mud.</title>
        <authorList>
            <person name="Starns D."/>
            <person name="Oshima K."/>
            <person name="Suda W."/>
            <person name="Iino T."/>
            <person name="Yuki M."/>
            <person name="Inoue J."/>
            <person name="Kitamura K."/>
            <person name="Iida T."/>
            <person name="Darby A."/>
            <person name="Hattori M."/>
            <person name="Ohkuma M."/>
        </authorList>
    </citation>
    <scope>NUCLEOTIDE SEQUENCE [LARGE SCALE GENOMIC DNA]</scope>
    <source>
        <strain evidence="1 2">JCM 21142</strain>
    </source>
</reference>
<protein>
    <submittedName>
        <fullName evidence="1">Uncharacterized protein</fullName>
    </submittedName>
</protein>
<dbReference type="OrthoDB" id="1093366at2"/>
<organism evidence="1 2">
    <name type="scientific">Saccharicrinis fermentans DSM 9555 = JCM 21142</name>
    <dbReference type="NCBI Taxonomy" id="869213"/>
    <lineage>
        <taxon>Bacteria</taxon>
        <taxon>Pseudomonadati</taxon>
        <taxon>Bacteroidota</taxon>
        <taxon>Bacteroidia</taxon>
        <taxon>Marinilabiliales</taxon>
        <taxon>Marinilabiliaceae</taxon>
        <taxon>Saccharicrinis</taxon>
    </lineage>
</organism>
<dbReference type="STRING" id="869213.GCA_000517085_01869"/>
<dbReference type="RefSeq" id="WP_044214256.1">
    <property type="nucleotide sequence ID" value="NZ_BAMD01000099.1"/>
</dbReference>